<dbReference type="EMBL" id="VFOW01000001">
    <property type="protein sequence ID" value="TQL77260.1"/>
    <property type="molecule type" value="Genomic_DNA"/>
</dbReference>
<reference evidence="1 2" key="1">
    <citation type="submission" date="2019-06" db="EMBL/GenBank/DDBJ databases">
        <title>Sequencing the genomes of 1000 actinobacteria strains.</title>
        <authorList>
            <person name="Klenk H.-P."/>
        </authorList>
    </citation>
    <scope>NUCLEOTIDE SEQUENCE [LARGE SCALE GENOMIC DNA]</scope>
    <source>
        <strain evidence="1 2">DSM 45928</strain>
    </source>
</reference>
<dbReference type="InParanoid" id="A0A543AXI2"/>
<organism evidence="1 2">
    <name type="scientific">Stackebrandtia endophytica</name>
    <dbReference type="NCBI Taxonomy" id="1496996"/>
    <lineage>
        <taxon>Bacteria</taxon>
        <taxon>Bacillati</taxon>
        <taxon>Actinomycetota</taxon>
        <taxon>Actinomycetes</taxon>
        <taxon>Glycomycetales</taxon>
        <taxon>Glycomycetaceae</taxon>
        <taxon>Stackebrandtia</taxon>
    </lineage>
</organism>
<dbReference type="AlphaFoldDB" id="A0A543AXI2"/>
<keyword evidence="2" id="KW-1185">Reference proteome</keyword>
<evidence type="ECO:0000313" key="2">
    <source>
        <dbReference type="Proteomes" id="UP000317043"/>
    </source>
</evidence>
<protein>
    <recommendedName>
        <fullName evidence="3">Protein phosphatase 2C-like protein</fullName>
    </recommendedName>
</protein>
<proteinExistence type="predicted"/>
<name>A0A543AXI2_9ACTN</name>
<accession>A0A543AXI2</accession>
<sequence>MARVRLNIVKVTGVSTPTRPFKENEDWLGSGPDMVVVLGGCGAGDVVDRQVDQHCVHGLAWYVRTLGTALLRSGADPATPLPDVLATAVAETASAHQGRCDLRHPETPAATVVSLRQNRETVEYLILSDSMLVVDDGSEEPIVLTDDRAARLSIDDYGDAEYGSAKFTEIAGRRAEQISRMRNRPDGFPIAASDPRAAYRAVAGQLSRSQARRAILASDGATRLVEPFGQLTWLGLLNLAESHGPEEVVSRTREVERSDPMAVRWRRDRVHDDATLAFCQF</sequence>
<gene>
    <name evidence="1" type="ORF">FB566_2814</name>
</gene>
<dbReference type="Proteomes" id="UP000317043">
    <property type="component" value="Unassembled WGS sequence"/>
</dbReference>
<evidence type="ECO:0008006" key="3">
    <source>
        <dbReference type="Google" id="ProtNLM"/>
    </source>
</evidence>
<comment type="caution">
    <text evidence="1">The sequence shown here is derived from an EMBL/GenBank/DDBJ whole genome shotgun (WGS) entry which is preliminary data.</text>
</comment>
<evidence type="ECO:0000313" key="1">
    <source>
        <dbReference type="EMBL" id="TQL77260.1"/>
    </source>
</evidence>